<feature type="region of interest" description="Disordered" evidence="2">
    <location>
        <begin position="395"/>
        <end position="418"/>
    </location>
</feature>
<dbReference type="InterPro" id="IPR001680">
    <property type="entry name" value="WD40_rpt"/>
</dbReference>
<feature type="compositionally biased region" description="Gly residues" evidence="2">
    <location>
        <begin position="993"/>
        <end position="1014"/>
    </location>
</feature>
<feature type="region of interest" description="Disordered" evidence="2">
    <location>
        <begin position="234"/>
        <end position="287"/>
    </location>
</feature>
<evidence type="ECO:0000313" key="4">
    <source>
        <dbReference type="Proteomes" id="UP000006906"/>
    </source>
</evidence>
<dbReference type="GO" id="GO:0000423">
    <property type="term" value="P:mitophagy"/>
    <property type="evidence" value="ECO:0000318"/>
    <property type="project" value="GO_Central"/>
</dbReference>
<dbReference type="RefSeq" id="XP_042915524.1">
    <property type="nucleotide sequence ID" value="XM_043070882.1"/>
</dbReference>
<dbReference type="OrthoDB" id="6363363at2759"/>
<name>A0A2K3CT49_CHLRE</name>
<feature type="compositionally biased region" description="Gly residues" evidence="2">
    <location>
        <begin position="913"/>
        <end position="924"/>
    </location>
</feature>
<dbReference type="Gene3D" id="2.130.10.10">
    <property type="entry name" value="YVTN repeat-like/Quinoprotein amine dehydrogenase"/>
    <property type="match status" value="1"/>
</dbReference>
<dbReference type="GO" id="GO:0000045">
    <property type="term" value="P:autophagosome assembly"/>
    <property type="evidence" value="ECO:0000318"/>
    <property type="project" value="GO_Central"/>
</dbReference>
<dbReference type="Proteomes" id="UP000006906">
    <property type="component" value="Chromosome 16"/>
</dbReference>
<dbReference type="GeneID" id="66056533"/>
<feature type="compositionally biased region" description="Low complexity" evidence="2">
    <location>
        <begin position="1130"/>
        <end position="1140"/>
    </location>
</feature>
<feature type="compositionally biased region" description="Pro residues" evidence="2">
    <location>
        <begin position="1217"/>
        <end position="1228"/>
    </location>
</feature>
<dbReference type="PROSITE" id="PS50082">
    <property type="entry name" value="WD_REPEATS_2"/>
    <property type="match status" value="1"/>
</dbReference>
<dbReference type="KEGG" id="cre:CHLRE_16g655400v5"/>
<dbReference type="GO" id="GO:0080008">
    <property type="term" value="C:Cul4-RING E3 ubiquitin ligase complex"/>
    <property type="evidence" value="ECO:0000318"/>
    <property type="project" value="GO_Central"/>
</dbReference>
<feature type="repeat" description="WD" evidence="1">
    <location>
        <begin position="90"/>
        <end position="132"/>
    </location>
</feature>
<dbReference type="PANTHER" id="PTHR22874:SF1">
    <property type="entry name" value="ACTIVATING MOLECULE IN BECN1-REGULATED AUTOPHAGY PROTEIN 1"/>
    <property type="match status" value="1"/>
</dbReference>
<dbReference type="EMBL" id="CM008977">
    <property type="protein sequence ID" value="PNW71463.1"/>
    <property type="molecule type" value="Genomic_DNA"/>
</dbReference>
<organism evidence="3 4">
    <name type="scientific">Chlamydomonas reinhardtii</name>
    <name type="common">Chlamydomonas smithii</name>
    <dbReference type="NCBI Taxonomy" id="3055"/>
    <lineage>
        <taxon>Eukaryota</taxon>
        <taxon>Viridiplantae</taxon>
        <taxon>Chlorophyta</taxon>
        <taxon>core chlorophytes</taxon>
        <taxon>Chlorophyceae</taxon>
        <taxon>CS clade</taxon>
        <taxon>Chlamydomonadales</taxon>
        <taxon>Chlamydomonadaceae</taxon>
        <taxon>Chlamydomonas</taxon>
    </lineage>
</organism>
<feature type="region of interest" description="Disordered" evidence="2">
    <location>
        <begin position="313"/>
        <end position="376"/>
    </location>
</feature>
<dbReference type="GO" id="GO:1990756">
    <property type="term" value="F:ubiquitin-like ligase-substrate adaptor activity"/>
    <property type="evidence" value="ECO:0000318"/>
    <property type="project" value="GO_Central"/>
</dbReference>
<evidence type="ECO:0000256" key="2">
    <source>
        <dbReference type="SAM" id="MobiDB-lite"/>
    </source>
</evidence>
<feature type="region of interest" description="Disordered" evidence="2">
    <location>
        <begin position="880"/>
        <end position="928"/>
    </location>
</feature>
<keyword evidence="4" id="KW-1185">Reference proteome</keyword>
<dbReference type="Pfam" id="PF00400">
    <property type="entry name" value="WD40"/>
    <property type="match status" value="2"/>
</dbReference>
<gene>
    <name evidence="3" type="ORF">CHLRE_16g655400v5</name>
</gene>
<feature type="compositionally biased region" description="Basic residues" evidence="2">
    <location>
        <begin position="1144"/>
        <end position="1157"/>
    </location>
</feature>
<feature type="region of interest" description="Disordered" evidence="2">
    <location>
        <begin position="1550"/>
        <end position="1572"/>
    </location>
</feature>
<protein>
    <submittedName>
        <fullName evidence="3">Uncharacterized protein</fullName>
    </submittedName>
</protein>
<evidence type="ECO:0000256" key="1">
    <source>
        <dbReference type="PROSITE-ProRule" id="PRU00221"/>
    </source>
</evidence>
<feature type="compositionally biased region" description="Low complexity" evidence="2">
    <location>
        <begin position="1167"/>
        <end position="1183"/>
    </location>
</feature>
<feature type="compositionally biased region" description="Low complexity" evidence="2">
    <location>
        <begin position="342"/>
        <end position="353"/>
    </location>
</feature>
<feature type="compositionally biased region" description="Pro residues" evidence="2">
    <location>
        <begin position="1184"/>
        <end position="1193"/>
    </location>
</feature>
<feature type="compositionally biased region" description="Low complexity" evidence="2">
    <location>
        <begin position="1556"/>
        <end position="1572"/>
    </location>
</feature>
<feature type="compositionally biased region" description="Gly residues" evidence="2">
    <location>
        <begin position="259"/>
        <end position="269"/>
    </location>
</feature>
<feature type="compositionally biased region" description="Low complexity" evidence="2">
    <location>
        <begin position="1194"/>
        <end position="1216"/>
    </location>
</feature>
<dbReference type="SMART" id="SM00320">
    <property type="entry name" value="WD40"/>
    <property type="match status" value="4"/>
</dbReference>
<feature type="region of interest" description="Disordered" evidence="2">
    <location>
        <begin position="1062"/>
        <end position="1092"/>
    </location>
</feature>
<feature type="region of interest" description="Disordered" evidence="2">
    <location>
        <begin position="978"/>
        <end position="1014"/>
    </location>
</feature>
<dbReference type="STRING" id="3055.A0A2K3CT49"/>
<dbReference type="SUPFAM" id="SSF50978">
    <property type="entry name" value="WD40 repeat-like"/>
    <property type="match status" value="1"/>
</dbReference>
<dbReference type="Gramene" id="PNW71463">
    <property type="protein sequence ID" value="PNW71463"/>
    <property type="gene ID" value="CHLRE_16g655400v5"/>
</dbReference>
<sequence length="1615" mass="157594">MSLAKLLLARETENGATGRASRKAVGAALECWAESDFLRHATSEYVDFRPSPRSTIAAVFSPDGRHLASTHGDHTVKVTDVASGRLIHSLQGHRRTPWVVRFSPTDPDVMASGSLDFTAVVWRISTGQPIAKHDFGKPIASLAFDPSGMVLVVTAGHKLYSWQYAQTAVPVKILKTRRSLRALHFHPTAPHILLTAEVTERRAGPGGADGAGPVAVPLPPGAVAGLALVPRAASAGRAPGTAREGRAEGQSMHPQHAQQGGGGGSGGAAGDVSMDGPDPAPEEDPQDAVDELSAFIAAHNSSLGALPLRFFHQRHPQPQPQPPGRPQQQHANAGLGAGQGQGQAVVRHQAQASGAGGAGGGRAGNGAATGAGTGAAHPSVWSVVAPAAPVAHEAGAAAAGDGSHAHNEGAAAAAGAGGGGGAGAGGSGAALGLAAAWPMGLLRNLLTGVTGVISGAASSLGVGGAGGGAAAGGGGGGSDSVQAHVGAAGHAAGGGGGSGGVSMGGPGAVAGAGGAPSVTAVGGAAPGTGAADGGGPAQARAAGGGEANVVAAAAAVAGSRLSVLSPVDVIRHQSLGGGLRHAIPLVAPAVPPLPPPSLPPPLQHLRGSGPLTPAMQHLSLQNGGVAAQALQAHHHQAAPDGTHAPPDAYAVHMAAAAAAADAHVAPYELTWGWDHRAELGPDELERARQHAVVSTPDLPPAANHDTPCIVTVRLWEFRDPSRELRRELLVLPRVVLCSEMGVHISPCGRYMVCCVVRDSPSEACSQWQADQQAARHAAVDRAAAATRTHAARTEPSSPDGAAVATAVAPMQCDTEDGGDEAGDLRAADGHHAVVVGGQAAAAAPAATGDGDGGGGGSGGGAGICGVEAARVDSCRSVDMADAGPAGHEPSGSVQAMAGGCAAGPHGEPSVAWHGGGGSGGGGAGMEDAQMHDDTATQACCQEREAAAQPGASSAGPQGAVGCGAGAGLGVAAESGLAKLGKQPSGRRRRARGRGAGSGAGAGAGAGAGSSAGAGPAGPCGVHQLLVAQEEEGHPVEEGVGVGACEADGGRLGVAADGELEAGAGEASAAGPQHTVERAAARTAASRPGGDVGVGVGAGEYDSAGAAACRRMSAAAAASVSMSGPNPGSGQAAAAAAAQQAPDHHPRRHSHTHHHGHPHQQGQGQGETGSAAGAAAQGGAAPAGPSRPPLPPAAAPAAAGAPGSHQPQQLHSQQPEPLAAPQPQPPQQPQSPGEGATPHMFASIKEKLAQQRSLDEAAGARSVAVAEWAPAAPGAGAGAGAGAARGAHQAAAPLTEELSPVVCERAAADSGAAAATMPPHWAVPGREAGTPMGAAAAAGHAGGDAVTTAARPQAQPAATAAAQKASGHASGPFYELCIFYTGASPMAPSNAAPAMPTPTPSTSAASVAFPAAGSGAAASSRAAAAAATGAAAVGPHFGALLHARPVLAAHCMTSLQFSPTGRHVLVSYGRRHISLCSLVACAEQLAAVHSVVEVYSVPDMVLRRVLLSTEDEVNVAVFNAFPGGGMAYGTKEGRLRLLRYDRRPPLRSVIPFMPLPGSDSADGGAPRGADGAATGLAEDEDELDLGLDQALWNGAVPLAGTGDPHDGHPSFFTRFP</sequence>
<dbReference type="InterPro" id="IPR036322">
    <property type="entry name" value="WD40_repeat_dom_sf"/>
</dbReference>
<accession>A0A2K3CT49</accession>
<dbReference type="InterPro" id="IPR052596">
    <property type="entry name" value="AMBRA1_autophagy"/>
</dbReference>
<feature type="compositionally biased region" description="Gly residues" evidence="2">
    <location>
        <begin position="354"/>
        <end position="373"/>
    </location>
</feature>
<dbReference type="PANTHER" id="PTHR22874">
    <property type="entry name" value="ACTIVATING MOLECULE IN BECN1-REGULATED AUTOPHAGY PROTEIN 1"/>
    <property type="match status" value="1"/>
</dbReference>
<evidence type="ECO:0000313" key="3">
    <source>
        <dbReference type="EMBL" id="PNW71463.1"/>
    </source>
</evidence>
<feature type="region of interest" description="Disordered" evidence="2">
    <location>
        <begin position="1330"/>
        <end position="1351"/>
    </location>
</feature>
<proteinExistence type="predicted"/>
<reference evidence="3 4" key="1">
    <citation type="journal article" date="2007" name="Science">
        <title>The Chlamydomonas genome reveals the evolution of key animal and plant functions.</title>
        <authorList>
            <person name="Merchant S.S."/>
            <person name="Prochnik S.E."/>
            <person name="Vallon O."/>
            <person name="Harris E.H."/>
            <person name="Karpowicz S.J."/>
            <person name="Witman G.B."/>
            <person name="Terry A."/>
            <person name="Salamov A."/>
            <person name="Fritz-Laylin L.K."/>
            <person name="Marechal-Drouard L."/>
            <person name="Marshall W.F."/>
            <person name="Qu L.H."/>
            <person name="Nelson D.R."/>
            <person name="Sanderfoot A.A."/>
            <person name="Spalding M.H."/>
            <person name="Kapitonov V.V."/>
            <person name="Ren Q."/>
            <person name="Ferris P."/>
            <person name="Lindquist E."/>
            <person name="Shapiro H."/>
            <person name="Lucas S.M."/>
            <person name="Grimwood J."/>
            <person name="Schmutz J."/>
            <person name="Cardol P."/>
            <person name="Cerutti H."/>
            <person name="Chanfreau G."/>
            <person name="Chen C.L."/>
            <person name="Cognat V."/>
            <person name="Croft M.T."/>
            <person name="Dent R."/>
            <person name="Dutcher S."/>
            <person name="Fernandez E."/>
            <person name="Fukuzawa H."/>
            <person name="Gonzalez-Ballester D."/>
            <person name="Gonzalez-Halphen D."/>
            <person name="Hallmann A."/>
            <person name="Hanikenne M."/>
            <person name="Hippler M."/>
            <person name="Inwood W."/>
            <person name="Jabbari K."/>
            <person name="Kalanon M."/>
            <person name="Kuras R."/>
            <person name="Lefebvre P.A."/>
            <person name="Lemaire S.D."/>
            <person name="Lobanov A.V."/>
            <person name="Lohr M."/>
            <person name="Manuell A."/>
            <person name="Meier I."/>
            <person name="Mets L."/>
            <person name="Mittag M."/>
            <person name="Mittelmeier T."/>
            <person name="Moroney J.V."/>
            <person name="Moseley J."/>
            <person name="Napoli C."/>
            <person name="Nedelcu A.M."/>
            <person name="Niyogi K."/>
            <person name="Novoselov S.V."/>
            <person name="Paulsen I.T."/>
            <person name="Pazour G."/>
            <person name="Purton S."/>
            <person name="Ral J.P."/>
            <person name="Riano-Pachon D.M."/>
            <person name="Riekhof W."/>
            <person name="Rymarquis L."/>
            <person name="Schroda M."/>
            <person name="Stern D."/>
            <person name="Umen J."/>
            <person name="Willows R."/>
            <person name="Wilson N."/>
            <person name="Zimmer S.L."/>
            <person name="Allmer J."/>
            <person name="Balk J."/>
            <person name="Bisova K."/>
            <person name="Chen C.J."/>
            <person name="Elias M."/>
            <person name="Gendler K."/>
            <person name="Hauser C."/>
            <person name="Lamb M.R."/>
            <person name="Ledford H."/>
            <person name="Long J.C."/>
            <person name="Minagawa J."/>
            <person name="Page M.D."/>
            <person name="Pan J."/>
            <person name="Pootakham W."/>
            <person name="Roje S."/>
            <person name="Rose A."/>
            <person name="Stahlberg E."/>
            <person name="Terauchi A.M."/>
            <person name="Yang P."/>
            <person name="Ball S."/>
            <person name="Bowler C."/>
            <person name="Dieckmann C.L."/>
            <person name="Gladyshev V.N."/>
            <person name="Green P."/>
            <person name="Jorgensen R."/>
            <person name="Mayfield S."/>
            <person name="Mueller-Roeber B."/>
            <person name="Rajamani S."/>
            <person name="Sayre R.T."/>
            <person name="Brokstein P."/>
            <person name="Dubchak I."/>
            <person name="Goodstein D."/>
            <person name="Hornick L."/>
            <person name="Huang Y.W."/>
            <person name="Jhaveri J."/>
            <person name="Luo Y."/>
            <person name="Martinez D."/>
            <person name="Ngau W.C."/>
            <person name="Otillar B."/>
            <person name="Poliakov A."/>
            <person name="Porter A."/>
            <person name="Szajkowski L."/>
            <person name="Werner G."/>
            <person name="Zhou K."/>
            <person name="Grigoriev I.V."/>
            <person name="Rokhsar D.S."/>
            <person name="Grossman A.R."/>
        </authorList>
    </citation>
    <scope>NUCLEOTIDE SEQUENCE [LARGE SCALE GENOMIC DNA]</scope>
    <source>
        <strain evidence="4">CC-503</strain>
    </source>
</reference>
<feature type="region of interest" description="Disordered" evidence="2">
    <location>
        <begin position="1119"/>
        <end position="1237"/>
    </location>
</feature>
<dbReference type="InParanoid" id="A0A2K3CT49"/>
<keyword evidence="1" id="KW-0853">WD repeat</keyword>
<dbReference type="InterPro" id="IPR015943">
    <property type="entry name" value="WD40/YVTN_repeat-like_dom_sf"/>
</dbReference>